<dbReference type="SUPFAM" id="SSF52540">
    <property type="entry name" value="P-loop containing nucleoside triphosphate hydrolases"/>
    <property type="match status" value="1"/>
</dbReference>
<dbReference type="InterPro" id="IPR039421">
    <property type="entry name" value="Type_1_exporter"/>
</dbReference>
<keyword evidence="7 9" id="KW-1133">Transmembrane helix</keyword>
<dbReference type="InterPro" id="IPR003593">
    <property type="entry name" value="AAA+_ATPase"/>
</dbReference>
<keyword evidence="6 12" id="KW-0067">ATP-binding</keyword>
<feature type="transmembrane region" description="Helical" evidence="9">
    <location>
        <begin position="147"/>
        <end position="175"/>
    </location>
</feature>
<dbReference type="GO" id="GO:0015421">
    <property type="term" value="F:ABC-type oligopeptide transporter activity"/>
    <property type="evidence" value="ECO:0007669"/>
    <property type="project" value="TreeGrafter"/>
</dbReference>
<dbReference type="SUPFAM" id="SSF90123">
    <property type="entry name" value="ABC transporter transmembrane region"/>
    <property type="match status" value="1"/>
</dbReference>
<evidence type="ECO:0000259" key="10">
    <source>
        <dbReference type="PROSITE" id="PS50893"/>
    </source>
</evidence>
<dbReference type="InterPro" id="IPR036640">
    <property type="entry name" value="ABC1_TM_sf"/>
</dbReference>
<dbReference type="STRING" id="1938817.SAMN06296008_105185"/>
<dbReference type="GO" id="GO:0016887">
    <property type="term" value="F:ATP hydrolysis activity"/>
    <property type="evidence" value="ECO:0007669"/>
    <property type="project" value="InterPro"/>
</dbReference>
<keyword evidence="13" id="KW-1185">Reference proteome</keyword>
<dbReference type="PROSITE" id="PS50893">
    <property type="entry name" value="ABC_TRANSPORTER_2"/>
    <property type="match status" value="1"/>
</dbReference>
<organism evidence="12 13">
    <name type="scientific">Polynucleobacter kasalickyi</name>
    <dbReference type="NCBI Taxonomy" id="1938817"/>
    <lineage>
        <taxon>Bacteria</taxon>
        <taxon>Pseudomonadati</taxon>
        <taxon>Pseudomonadota</taxon>
        <taxon>Betaproteobacteria</taxon>
        <taxon>Burkholderiales</taxon>
        <taxon>Burkholderiaceae</taxon>
        <taxon>Polynucleobacter</taxon>
    </lineage>
</organism>
<sequence length="600" mass="65400">MKSPTPSATQAKTPTINSSGLTPLKALAPFLKPYKKQLLVAGVSLILAACSTLVVPFSFRQIIDLGFVNSSHSDYGQINWTFLTLLLIAVILAITTALRFYAVSWLGERITSDVRQKVYAHVISQSPQFFEVTQSGEVLSRLNTDTILIQTLIGTSVSMFVRNCLLFTGGLIMMFVTSARLSVMIFVMLLLIVIPIMILGRKVRKLSKNTQDKIANASGLAGEKLNAVNTIQSFTNEKAESTLFNQYVEDAFLAARTRIRARALLTLIAIVFGFSSIIAVLWLGAYAVLDQQLSSGELTQFILYSAIVAGAIAGLAEVLGDTQRAVGASERLLELLKLKSHIENPLEPRALPAIPEQGVALQFEGISFHYPSNSNLVLKNISLEIEPGELVAIVGRSGAGKSTLFQLLQRFYDPQQGAIKINGVNIHDLNLNQLRQMIGIVPQDIVIFSDNALENIRYGKLTASDSEIFEAAKMAVADEFILKLPQGYQTFLGDRGIRLSGGQRQRIGIARTLLKNPALLLLDEATSALDSESESLIQLAIEKATKNRTTLVIAHRLATVKKANRIVVFDEGNIVEVGTHAELIAQGGIYSTLADLQFST</sequence>
<gene>
    <name evidence="12" type="ORF">SAMN06296008_105185</name>
</gene>
<dbReference type="PANTHER" id="PTHR43394">
    <property type="entry name" value="ATP-DEPENDENT PERMEASE MDL1, MITOCHONDRIAL"/>
    <property type="match status" value="1"/>
</dbReference>
<dbReference type="EMBL" id="FWXJ01000005">
    <property type="protein sequence ID" value="SMC48410.1"/>
    <property type="molecule type" value="Genomic_DNA"/>
</dbReference>
<feature type="domain" description="ABC transmembrane type-1" evidence="11">
    <location>
        <begin position="39"/>
        <end position="324"/>
    </location>
</feature>
<dbReference type="GO" id="GO:0005886">
    <property type="term" value="C:plasma membrane"/>
    <property type="evidence" value="ECO:0007669"/>
    <property type="project" value="UniProtKB-SubCell"/>
</dbReference>
<dbReference type="Proteomes" id="UP000192708">
    <property type="component" value="Unassembled WGS sequence"/>
</dbReference>
<keyword evidence="2" id="KW-1003">Cell membrane</keyword>
<evidence type="ECO:0000313" key="13">
    <source>
        <dbReference type="Proteomes" id="UP000192708"/>
    </source>
</evidence>
<dbReference type="AlphaFoldDB" id="A0A1W1ZIP8"/>
<evidence type="ECO:0000256" key="2">
    <source>
        <dbReference type="ARBA" id="ARBA00022475"/>
    </source>
</evidence>
<evidence type="ECO:0000256" key="5">
    <source>
        <dbReference type="ARBA" id="ARBA00022741"/>
    </source>
</evidence>
<proteinExistence type="predicted"/>
<feature type="transmembrane region" description="Helical" evidence="9">
    <location>
        <begin position="181"/>
        <end position="200"/>
    </location>
</feature>
<evidence type="ECO:0000256" key="7">
    <source>
        <dbReference type="ARBA" id="ARBA00022989"/>
    </source>
</evidence>
<dbReference type="OrthoDB" id="8554730at2"/>
<evidence type="ECO:0000256" key="6">
    <source>
        <dbReference type="ARBA" id="ARBA00022840"/>
    </source>
</evidence>
<keyword evidence="3" id="KW-0997">Cell inner membrane</keyword>
<feature type="transmembrane region" description="Helical" evidence="9">
    <location>
        <begin position="301"/>
        <end position="319"/>
    </location>
</feature>
<reference evidence="12 13" key="1">
    <citation type="submission" date="2017-04" db="EMBL/GenBank/DDBJ databases">
        <authorList>
            <person name="Afonso C.L."/>
            <person name="Miller P.J."/>
            <person name="Scott M.A."/>
            <person name="Spackman E."/>
            <person name="Goraichik I."/>
            <person name="Dimitrov K.M."/>
            <person name="Suarez D.L."/>
            <person name="Swayne D.E."/>
        </authorList>
    </citation>
    <scope>NUCLEOTIDE SEQUENCE [LARGE SCALE GENOMIC DNA]</scope>
    <source>
        <strain evidence="12 13">VK13</strain>
    </source>
</reference>
<protein>
    <submittedName>
        <fullName evidence="12">ATP-binding cassette, subfamily B</fullName>
    </submittedName>
</protein>
<feature type="transmembrane region" description="Helical" evidence="9">
    <location>
        <begin position="79"/>
        <end position="102"/>
    </location>
</feature>
<evidence type="ECO:0000256" key="9">
    <source>
        <dbReference type="SAM" id="Phobius"/>
    </source>
</evidence>
<accession>A0A1W1ZIP8</accession>
<feature type="transmembrane region" description="Helical" evidence="9">
    <location>
        <begin position="38"/>
        <end position="59"/>
    </location>
</feature>
<dbReference type="Gene3D" id="3.40.50.300">
    <property type="entry name" value="P-loop containing nucleotide triphosphate hydrolases"/>
    <property type="match status" value="1"/>
</dbReference>
<keyword evidence="4 9" id="KW-0812">Transmembrane</keyword>
<evidence type="ECO:0000256" key="1">
    <source>
        <dbReference type="ARBA" id="ARBA00004651"/>
    </source>
</evidence>
<evidence type="ECO:0000259" key="11">
    <source>
        <dbReference type="PROSITE" id="PS50929"/>
    </source>
</evidence>
<dbReference type="Pfam" id="PF00664">
    <property type="entry name" value="ABC_membrane"/>
    <property type="match status" value="1"/>
</dbReference>
<dbReference type="CDD" id="cd18575">
    <property type="entry name" value="ABC_6TM_bac_exporter_ABCB8_10_like"/>
    <property type="match status" value="1"/>
</dbReference>
<dbReference type="Pfam" id="PF00005">
    <property type="entry name" value="ABC_tran"/>
    <property type="match status" value="1"/>
</dbReference>
<keyword evidence="5" id="KW-0547">Nucleotide-binding</keyword>
<name>A0A1W1ZIP8_9BURK</name>
<feature type="domain" description="ABC transporter" evidence="10">
    <location>
        <begin position="361"/>
        <end position="596"/>
    </location>
</feature>
<dbReference type="GO" id="GO:0005524">
    <property type="term" value="F:ATP binding"/>
    <property type="evidence" value="ECO:0007669"/>
    <property type="project" value="UniProtKB-KW"/>
</dbReference>
<dbReference type="InterPro" id="IPR017871">
    <property type="entry name" value="ABC_transporter-like_CS"/>
</dbReference>
<feature type="transmembrane region" description="Helical" evidence="9">
    <location>
        <begin position="263"/>
        <end position="289"/>
    </location>
</feature>
<evidence type="ECO:0000256" key="3">
    <source>
        <dbReference type="ARBA" id="ARBA00022519"/>
    </source>
</evidence>
<dbReference type="RefSeq" id="WP_084283328.1">
    <property type="nucleotide sequence ID" value="NZ_FWXJ01000005.1"/>
</dbReference>
<evidence type="ECO:0000256" key="4">
    <source>
        <dbReference type="ARBA" id="ARBA00022692"/>
    </source>
</evidence>
<dbReference type="PROSITE" id="PS50929">
    <property type="entry name" value="ABC_TM1F"/>
    <property type="match status" value="1"/>
</dbReference>
<dbReference type="InterPro" id="IPR003439">
    <property type="entry name" value="ABC_transporter-like_ATP-bd"/>
</dbReference>
<keyword evidence="8 9" id="KW-0472">Membrane</keyword>
<dbReference type="FunFam" id="3.40.50.300:FF:000218">
    <property type="entry name" value="Multidrug ABC transporter ATP-binding protein"/>
    <property type="match status" value="1"/>
</dbReference>
<evidence type="ECO:0000256" key="8">
    <source>
        <dbReference type="ARBA" id="ARBA00023136"/>
    </source>
</evidence>
<dbReference type="InterPro" id="IPR027417">
    <property type="entry name" value="P-loop_NTPase"/>
</dbReference>
<dbReference type="PROSITE" id="PS00211">
    <property type="entry name" value="ABC_TRANSPORTER_1"/>
    <property type="match status" value="1"/>
</dbReference>
<dbReference type="Gene3D" id="1.20.1560.10">
    <property type="entry name" value="ABC transporter type 1, transmembrane domain"/>
    <property type="match status" value="1"/>
</dbReference>
<dbReference type="InterPro" id="IPR011527">
    <property type="entry name" value="ABC1_TM_dom"/>
</dbReference>
<comment type="subcellular location">
    <subcellularLocation>
        <location evidence="1">Cell membrane</location>
        <topology evidence="1">Multi-pass membrane protein</topology>
    </subcellularLocation>
</comment>
<dbReference type="SMART" id="SM00382">
    <property type="entry name" value="AAA"/>
    <property type="match status" value="1"/>
</dbReference>
<dbReference type="PANTHER" id="PTHR43394:SF1">
    <property type="entry name" value="ATP-BINDING CASSETTE SUB-FAMILY B MEMBER 10, MITOCHONDRIAL"/>
    <property type="match status" value="1"/>
</dbReference>
<evidence type="ECO:0000313" key="12">
    <source>
        <dbReference type="EMBL" id="SMC48410.1"/>
    </source>
</evidence>